<protein>
    <submittedName>
        <fullName evidence="2">Uncharacterized protein</fullName>
    </submittedName>
</protein>
<organism evidence="2 3">
    <name type="scientific">Ichthyenterobacterium magnum</name>
    <dbReference type="NCBI Taxonomy" id="1230530"/>
    <lineage>
        <taxon>Bacteria</taxon>
        <taxon>Pseudomonadati</taxon>
        <taxon>Bacteroidota</taxon>
        <taxon>Flavobacteriia</taxon>
        <taxon>Flavobacteriales</taxon>
        <taxon>Flavobacteriaceae</taxon>
        <taxon>Ichthyenterobacterium</taxon>
    </lineage>
</organism>
<keyword evidence="1" id="KW-1133">Transmembrane helix</keyword>
<proteinExistence type="predicted"/>
<dbReference type="EMBL" id="RAQJ01000002">
    <property type="protein sequence ID" value="RKE95466.1"/>
    <property type="molecule type" value="Genomic_DNA"/>
</dbReference>
<keyword evidence="1" id="KW-0812">Transmembrane</keyword>
<feature type="transmembrane region" description="Helical" evidence="1">
    <location>
        <begin position="100"/>
        <end position="120"/>
    </location>
</feature>
<keyword evidence="3" id="KW-1185">Reference proteome</keyword>
<comment type="caution">
    <text evidence="2">The sequence shown here is derived from an EMBL/GenBank/DDBJ whole genome shotgun (WGS) entry which is preliminary data.</text>
</comment>
<accession>A0A420DMF5</accession>
<feature type="transmembrane region" description="Helical" evidence="1">
    <location>
        <begin position="35"/>
        <end position="53"/>
    </location>
</feature>
<dbReference type="Proteomes" id="UP000284892">
    <property type="component" value="Unassembled WGS sequence"/>
</dbReference>
<sequence>MKKNVYGIIITILCIINILFMIFCYFVYDMGKINNIYIIGGTIISIVLLILLFKNNVYGYIGTIIFYGIQMIGTVLIFDNFRYGLIFRQESNMTINSNSFLEDLNFTAILIVILSFLGYYRHMKLQELKTDSQTE</sequence>
<dbReference type="AlphaFoldDB" id="A0A420DMF5"/>
<evidence type="ECO:0000313" key="3">
    <source>
        <dbReference type="Proteomes" id="UP000284892"/>
    </source>
</evidence>
<reference evidence="2 3" key="1">
    <citation type="submission" date="2018-09" db="EMBL/GenBank/DDBJ databases">
        <title>Genomic Encyclopedia of Archaeal and Bacterial Type Strains, Phase II (KMG-II): from individual species to whole genera.</title>
        <authorList>
            <person name="Goeker M."/>
        </authorList>
    </citation>
    <scope>NUCLEOTIDE SEQUENCE [LARGE SCALE GENOMIC DNA]</scope>
    <source>
        <strain evidence="2 3">DSM 26283</strain>
    </source>
</reference>
<feature type="transmembrane region" description="Helical" evidence="1">
    <location>
        <begin position="59"/>
        <end position="79"/>
    </location>
</feature>
<gene>
    <name evidence="2" type="ORF">BXY80_1658</name>
</gene>
<feature type="transmembrane region" description="Helical" evidence="1">
    <location>
        <begin position="6"/>
        <end position="28"/>
    </location>
</feature>
<evidence type="ECO:0000313" key="2">
    <source>
        <dbReference type="EMBL" id="RKE95466.1"/>
    </source>
</evidence>
<name>A0A420DMF5_9FLAO</name>
<evidence type="ECO:0000256" key="1">
    <source>
        <dbReference type="SAM" id="Phobius"/>
    </source>
</evidence>
<keyword evidence="1" id="KW-0472">Membrane</keyword>